<proteinExistence type="predicted"/>
<name>A0A0B1SPK0_OESDE</name>
<dbReference type="Proteomes" id="UP000053660">
    <property type="component" value="Unassembled WGS sequence"/>
</dbReference>
<sequence length="41" mass="4747">MLLPVMSSQRTSSKYSCESLWNKSRSHMIPMIKSLRTTRSS</sequence>
<organism evidence="1 2">
    <name type="scientific">Oesophagostomum dentatum</name>
    <name type="common">Nodular worm</name>
    <dbReference type="NCBI Taxonomy" id="61180"/>
    <lineage>
        <taxon>Eukaryota</taxon>
        <taxon>Metazoa</taxon>
        <taxon>Ecdysozoa</taxon>
        <taxon>Nematoda</taxon>
        <taxon>Chromadorea</taxon>
        <taxon>Rhabditida</taxon>
        <taxon>Rhabditina</taxon>
        <taxon>Rhabditomorpha</taxon>
        <taxon>Strongyloidea</taxon>
        <taxon>Strongylidae</taxon>
        <taxon>Oesophagostomum</taxon>
    </lineage>
</organism>
<accession>A0A0B1SPK0</accession>
<gene>
    <name evidence="1" type="ORF">OESDEN_15179</name>
</gene>
<dbReference type="AlphaFoldDB" id="A0A0B1SPK0"/>
<reference evidence="1 2" key="1">
    <citation type="submission" date="2014-03" db="EMBL/GenBank/DDBJ databases">
        <title>Draft genome of the hookworm Oesophagostomum dentatum.</title>
        <authorList>
            <person name="Mitreva M."/>
        </authorList>
    </citation>
    <scope>NUCLEOTIDE SEQUENCE [LARGE SCALE GENOMIC DNA]</scope>
    <source>
        <strain evidence="1 2">OD-Hann</strain>
    </source>
</reference>
<dbReference type="EMBL" id="KN565332">
    <property type="protein sequence ID" value="KHJ85100.1"/>
    <property type="molecule type" value="Genomic_DNA"/>
</dbReference>
<keyword evidence="2" id="KW-1185">Reference proteome</keyword>
<evidence type="ECO:0000313" key="1">
    <source>
        <dbReference type="EMBL" id="KHJ85100.1"/>
    </source>
</evidence>
<protein>
    <submittedName>
        <fullName evidence="1">Uncharacterized protein</fullName>
    </submittedName>
</protein>
<evidence type="ECO:0000313" key="2">
    <source>
        <dbReference type="Proteomes" id="UP000053660"/>
    </source>
</evidence>